<dbReference type="AlphaFoldDB" id="A0A1G8CE16"/>
<sequence length="107" mass="13072">MLDFLGGIFAGFLEFLELIGDIFFTSTQKTDLNKNIEELNKQEWFNQLYKDYRYEHVINHTWKINRYLNKKENVQLLINSQEERDNFIKWVKDEHERITWGKKKVKG</sequence>
<evidence type="ECO:0000313" key="2">
    <source>
        <dbReference type="Proteomes" id="UP000198656"/>
    </source>
</evidence>
<keyword evidence="2" id="KW-1185">Reference proteome</keyword>
<dbReference type="RefSeq" id="WP_092333694.1">
    <property type="nucleotide sequence ID" value="NZ_FNCP01000013.1"/>
</dbReference>
<dbReference type="OrthoDB" id="2455380at2"/>
<name>A0A1G8CE16_9FIRM</name>
<dbReference type="Proteomes" id="UP000198656">
    <property type="component" value="Unassembled WGS sequence"/>
</dbReference>
<reference evidence="2" key="1">
    <citation type="submission" date="2016-10" db="EMBL/GenBank/DDBJ databases">
        <authorList>
            <person name="Varghese N."/>
            <person name="Submissions S."/>
        </authorList>
    </citation>
    <scope>NUCLEOTIDE SEQUENCE [LARGE SCALE GENOMIC DNA]</scope>
    <source>
        <strain evidence="2">DSM 8344</strain>
    </source>
</reference>
<protein>
    <submittedName>
        <fullName evidence="1">Uncharacterized protein</fullName>
    </submittedName>
</protein>
<gene>
    <name evidence="1" type="ORF">SAMN05443529_11368</name>
</gene>
<accession>A0A1G8CE16</accession>
<proteinExistence type="predicted"/>
<evidence type="ECO:0000313" key="1">
    <source>
        <dbReference type="EMBL" id="SDH43433.1"/>
    </source>
</evidence>
<organism evidence="1 2">
    <name type="scientific">Desulfosporosinus hippei DSM 8344</name>
    <dbReference type="NCBI Taxonomy" id="1121419"/>
    <lineage>
        <taxon>Bacteria</taxon>
        <taxon>Bacillati</taxon>
        <taxon>Bacillota</taxon>
        <taxon>Clostridia</taxon>
        <taxon>Eubacteriales</taxon>
        <taxon>Desulfitobacteriaceae</taxon>
        <taxon>Desulfosporosinus</taxon>
    </lineage>
</organism>
<dbReference type="EMBL" id="FNCP01000013">
    <property type="protein sequence ID" value="SDH43433.1"/>
    <property type="molecule type" value="Genomic_DNA"/>
</dbReference>